<reference evidence="2 3" key="1">
    <citation type="journal article" date="2003" name="Cell">
        <title>Origins of highly mosaic mycobacteriophage genomes.</title>
        <authorList>
            <person name="Pedulla M.L."/>
            <person name="Ford M.E."/>
            <person name="Houtz J.M."/>
            <person name="Karthikeyan T."/>
            <person name="Wadsworth C."/>
            <person name="Lewis J.A."/>
            <person name="Jacobs-Sera D."/>
            <person name="Falbo J."/>
            <person name="Gross J."/>
            <person name="Pannunzio N.R."/>
            <person name="Brucker W."/>
            <person name="Kumar V."/>
            <person name="Kandasamy J."/>
            <person name="Keenan L."/>
            <person name="Bardarov S."/>
            <person name="Kriakov J."/>
            <person name="Lawrence J.G."/>
            <person name="Jacobs W.R. Jr."/>
            <person name="Hendrix R.W."/>
            <person name="Hatfull G.F."/>
        </authorList>
    </citation>
    <scope>NUCLEOTIDE SEQUENCE</scope>
</reference>
<accession>Q856H3</accession>
<feature type="region of interest" description="Disordered" evidence="1">
    <location>
        <begin position="131"/>
        <end position="156"/>
    </location>
</feature>
<dbReference type="KEGG" id="vg:1259569"/>
<organismHost>
    <name type="scientific">Mycolicibacterium smegmatis (strain ATCC 700084 / mc(2)155)</name>
    <name type="common">Mycobacterium smegmatis</name>
    <dbReference type="NCBI Taxonomy" id="246196"/>
</organismHost>
<evidence type="ECO:0000313" key="3">
    <source>
        <dbReference type="Proteomes" id="UP000000964"/>
    </source>
</evidence>
<proteinExistence type="predicted"/>
<evidence type="ECO:0000313" key="2">
    <source>
        <dbReference type="EMBL" id="AAN02053.1"/>
    </source>
</evidence>
<sequence>MNAQGTTANGVITAEDQAAAAAKTEQATLQKDAVALDRAIDRDLKKISDTVQSLAQKLAQMKRSDAWRLVNDVNTGKPFTSFAKYLESKQDLLPKDLGAKTRKAFVAEMVAYGLSVSDMVAATGKGRATIAGDAQQARGEETADDKKRKARTSGEETAEQAAAKAFKSFELALGKVNDAMQHMTPEQLDAIVTAGRKIASQAAHQRALVAPKPARTPRKGKPSSSPATPAAAPAPVAATA</sequence>
<gene>
    <name evidence="2" type="primary">122</name>
    <name evidence="2" type="ORF">PBI_CORNDOG_122</name>
</gene>
<feature type="compositionally biased region" description="Basic and acidic residues" evidence="1">
    <location>
        <begin position="138"/>
        <end position="147"/>
    </location>
</feature>
<feature type="compositionally biased region" description="Low complexity" evidence="1">
    <location>
        <begin position="222"/>
        <end position="240"/>
    </location>
</feature>
<keyword evidence="3" id="KW-1185">Reference proteome</keyword>
<feature type="region of interest" description="Disordered" evidence="1">
    <location>
        <begin position="202"/>
        <end position="240"/>
    </location>
</feature>
<dbReference type="EMBL" id="AY129335">
    <property type="protein sequence ID" value="AAN02053.1"/>
    <property type="molecule type" value="Genomic_DNA"/>
</dbReference>
<evidence type="ECO:0000256" key="1">
    <source>
        <dbReference type="SAM" id="MobiDB-lite"/>
    </source>
</evidence>
<name>Q856H3_BPMCO</name>
<dbReference type="Proteomes" id="UP000000964">
    <property type="component" value="Segment"/>
</dbReference>
<protein>
    <submittedName>
        <fullName evidence="2">Uncharacterized protein</fullName>
    </submittedName>
</protein>
<organism evidence="2 3">
    <name type="scientific">Mycobacterium phage Corndog</name>
    <name type="common">Mycobacteriophage Corndog</name>
    <dbReference type="NCBI Taxonomy" id="205875"/>
    <lineage>
        <taxon>Viruses</taxon>
        <taxon>Duplodnaviria</taxon>
        <taxon>Heunggongvirae</taxon>
        <taxon>Uroviricota</taxon>
        <taxon>Caudoviricetes</taxon>
        <taxon>Corndogvirus</taxon>
    </lineage>
</organism>
<dbReference type="RefSeq" id="NP_817973.1">
    <property type="nucleotide sequence ID" value="NC_004685.1"/>
</dbReference>